<evidence type="ECO:0000313" key="2">
    <source>
        <dbReference type="Proteomes" id="UP000703893"/>
    </source>
</evidence>
<dbReference type="AlphaFoldDB" id="A0A937X398"/>
<dbReference type="EMBL" id="VGJX01000230">
    <property type="protein sequence ID" value="MBM3274483.1"/>
    <property type="molecule type" value="Genomic_DNA"/>
</dbReference>
<reference evidence="1 2" key="1">
    <citation type="submission" date="2019-03" db="EMBL/GenBank/DDBJ databases">
        <title>Lake Tanganyika Metagenome-Assembled Genomes (MAGs).</title>
        <authorList>
            <person name="Tran P."/>
        </authorList>
    </citation>
    <scope>NUCLEOTIDE SEQUENCE [LARGE SCALE GENOMIC DNA]</scope>
    <source>
        <strain evidence="1">K_DeepCast_65m_m2_236</strain>
    </source>
</reference>
<evidence type="ECO:0000313" key="1">
    <source>
        <dbReference type="EMBL" id="MBM3274483.1"/>
    </source>
</evidence>
<name>A0A937X398_9BACT</name>
<proteinExistence type="predicted"/>
<protein>
    <submittedName>
        <fullName evidence="1">Uncharacterized protein</fullName>
    </submittedName>
</protein>
<gene>
    <name evidence="1" type="ORF">FJZ00_04985</name>
</gene>
<sequence>MAAWYDLQANPERITTQGNAALVQPGAAEIELGGDVAVGLPAGGVTFLTPLRIKVGLAPRLQGHLLSEGFLVRTNVQRPGGLGAGFKIALFEDPDGRWPDVAGRLDAWGP</sequence>
<comment type="caution">
    <text evidence="1">The sequence shown here is derived from an EMBL/GenBank/DDBJ whole genome shotgun (WGS) entry which is preliminary data.</text>
</comment>
<feature type="non-terminal residue" evidence="1">
    <location>
        <position position="110"/>
    </location>
</feature>
<organism evidence="1 2">
    <name type="scientific">Candidatus Tanganyikabacteria bacterium</name>
    <dbReference type="NCBI Taxonomy" id="2961651"/>
    <lineage>
        <taxon>Bacteria</taxon>
        <taxon>Bacillati</taxon>
        <taxon>Candidatus Sericytochromatia</taxon>
        <taxon>Candidatus Tanganyikabacteria</taxon>
    </lineage>
</organism>
<dbReference type="Proteomes" id="UP000703893">
    <property type="component" value="Unassembled WGS sequence"/>
</dbReference>
<accession>A0A937X398</accession>